<dbReference type="Pfam" id="PF25536">
    <property type="entry name" value="DUF7920"/>
    <property type="match status" value="1"/>
</dbReference>
<organism evidence="2">
    <name type="scientific">Arion vulgaris</name>
    <dbReference type="NCBI Taxonomy" id="1028688"/>
    <lineage>
        <taxon>Eukaryota</taxon>
        <taxon>Metazoa</taxon>
        <taxon>Spiralia</taxon>
        <taxon>Lophotrochozoa</taxon>
        <taxon>Mollusca</taxon>
        <taxon>Gastropoda</taxon>
        <taxon>Heterobranchia</taxon>
        <taxon>Euthyneura</taxon>
        <taxon>Panpulmonata</taxon>
        <taxon>Eupulmonata</taxon>
        <taxon>Stylommatophora</taxon>
        <taxon>Helicina</taxon>
        <taxon>Arionoidea</taxon>
        <taxon>Arionidae</taxon>
        <taxon>Arion</taxon>
    </lineage>
</organism>
<dbReference type="InterPro" id="IPR057680">
    <property type="entry name" value="DUF7920"/>
</dbReference>
<evidence type="ECO:0000259" key="1">
    <source>
        <dbReference type="Pfam" id="PF25536"/>
    </source>
</evidence>
<feature type="domain" description="DUF7920" evidence="1">
    <location>
        <begin position="109"/>
        <end position="383"/>
    </location>
</feature>
<dbReference type="EMBL" id="HACG01023799">
    <property type="protein sequence ID" value="CEK70664.1"/>
    <property type="molecule type" value="Transcribed_RNA"/>
</dbReference>
<dbReference type="AlphaFoldDB" id="A0A0B6ZPU6"/>
<gene>
    <name evidence="2" type="primary">ORF75156</name>
</gene>
<accession>A0A0B6ZPU6</accession>
<name>A0A0B6ZPU6_9EUPU</name>
<sequence>RNMATDVCNQLDKVTGDSQNPTSIPDDHFNLVSLSEHVNPVFRKEAKNCLKAIDVIFDEASEVEKAESWLEWAKRFKYLKLVNTRVPDFILPKNCSGELIDVKVFSKHGPDDPIYDAHKMVRDRVARGNCFLHLTKGKHRGPRCILYALKKFTGGLGDDDDNDKGDNTAWKQYFTKSIDKAKNIISTRKANGEAAHLSCIQIDGQHIICAGSKNVHILIRNKEDIAFYRGDRYRIASEVCHTILDCLEEMELAQKQRLLNFLTMTRLTAVFEILSPLHQHVEDLSAFKKPALHFIAWTSTDLEPMPGNQLCAFPPHIGIEIARALGLTTVEYISLHPSHLVDKMAQIRQGYQYEGEVLYFLDDENCVIGILKKKTVWYIICRALREKVRNVIGTQLKHKSSFSLTKSVKLVEERLNEIQSWLVLSEQAICQWKIVGIAFLKWSIEQLELGHLRMTDIADRFPIIWKRHLAESNLSDHIVVECTDESLESSDYSNHN</sequence>
<protein>
    <recommendedName>
        <fullName evidence="1">DUF7920 domain-containing protein</fullName>
    </recommendedName>
</protein>
<feature type="non-terminal residue" evidence="2">
    <location>
        <position position="1"/>
    </location>
</feature>
<reference evidence="2" key="1">
    <citation type="submission" date="2014-12" db="EMBL/GenBank/DDBJ databases">
        <title>Insight into the proteome of Arion vulgaris.</title>
        <authorList>
            <person name="Aradska J."/>
            <person name="Bulat T."/>
            <person name="Smidak R."/>
            <person name="Sarate P."/>
            <person name="Gangsoo J."/>
            <person name="Sialana F."/>
            <person name="Bilban M."/>
            <person name="Lubec G."/>
        </authorList>
    </citation>
    <scope>NUCLEOTIDE SEQUENCE</scope>
    <source>
        <tissue evidence="2">Skin</tissue>
    </source>
</reference>
<proteinExistence type="predicted"/>
<dbReference type="PANTHER" id="PTHR38566">
    <property type="entry name" value="RNA_LIG_T4_1 DOMAIN-CONTAINING PROTEIN"/>
    <property type="match status" value="1"/>
</dbReference>
<evidence type="ECO:0000313" key="2">
    <source>
        <dbReference type="EMBL" id="CEK70664.1"/>
    </source>
</evidence>
<dbReference type="PANTHER" id="PTHR38566:SF1">
    <property type="entry name" value="CHROMOSOME UNDETERMINED SCAFFOLD_18, WHOLE GENOME SHOTGUN SEQUENCE"/>
    <property type="match status" value="1"/>
</dbReference>